<dbReference type="PANTHER" id="PTHR43133">
    <property type="entry name" value="RNA POLYMERASE ECF-TYPE SIGMA FACTO"/>
    <property type="match status" value="1"/>
</dbReference>
<dbReference type="InterPro" id="IPR013324">
    <property type="entry name" value="RNA_pol_sigma_r3/r4-like"/>
</dbReference>
<accession>A0A9X3SDF7</accession>
<keyword evidence="2" id="KW-0805">Transcription regulation</keyword>
<dbReference type="SUPFAM" id="SSF88659">
    <property type="entry name" value="Sigma3 and sigma4 domains of RNA polymerase sigma factors"/>
    <property type="match status" value="1"/>
</dbReference>
<dbReference type="EMBL" id="JAPDDP010000057">
    <property type="protein sequence ID" value="MDA0183620.1"/>
    <property type="molecule type" value="Genomic_DNA"/>
</dbReference>
<evidence type="ECO:0000256" key="3">
    <source>
        <dbReference type="ARBA" id="ARBA00023082"/>
    </source>
</evidence>
<dbReference type="NCBIfam" id="TIGR02937">
    <property type="entry name" value="sigma70-ECF"/>
    <property type="match status" value="1"/>
</dbReference>
<evidence type="ECO:0000256" key="5">
    <source>
        <dbReference type="ARBA" id="ARBA00023163"/>
    </source>
</evidence>
<evidence type="ECO:0000313" key="9">
    <source>
        <dbReference type="Proteomes" id="UP001147653"/>
    </source>
</evidence>
<evidence type="ECO:0000256" key="4">
    <source>
        <dbReference type="ARBA" id="ARBA00023125"/>
    </source>
</evidence>
<proteinExistence type="inferred from homology"/>
<dbReference type="Gene3D" id="1.10.1740.10">
    <property type="match status" value="1"/>
</dbReference>
<gene>
    <name evidence="8" type="ORF">OJ997_25145</name>
</gene>
<dbReference type="InterPro" id="IPR014284">
    <property type="entry name" value="RNA_pol_sigma-70_dom"/>
</dbReference>
<dbReference type="InterPro" id="IPR036388">
    <property type="entry name" value="WH-like_DNA-bd_sf"/>
</dbReference>
<dbReference type="InterPro" id="IPR039425">
    <property type="entry name" value="RNA_pol_sigma-70-like"/>
</dbReference>
<dbReference type="SUPFAM" id="SSF88946">
    <property type="entry name" value="Sigma2 domain of RNA polymerase sigma factors"/>
    <property type="match status" value="1"/>
</dbReference>
<reference evidence="8" key="1">
    <citation type="submission" date="2022-10" db="EMBL/GenBank/DDBJ databases">
        <title>The WGS of Solirubrobacter phytolaccae KCTC 29190.</title>
        <authorList>
            <person name="Jiang Z."/>
        </authorList>
    </citation>
    <scope>NUCLEOTIDE SEQUENCE</scope>
    <source>
        <strain evidence="8">KCTC 29190</strain>
    </source>
</reference>
<dbReference type="InterPro" id="IPR007627">
    <property type="entry name" value="RNA_pol_sigma70_r2"/>
</dbReference>
<dbReference type="Proteomes" id="UP001147653">
    <property type="component" value="Unassembled WGS sequence"/>
</dbReference>
<feature type="domain" description="RNA polymerase sigma-70 region 2" evidence="6">
    <location>
        <begin position="21"/>
        <end position="88"/>
    </location>
</feature>
<dbReference type="GO" id="GO:0006352">
    <property type="term" value="P:DNA-templated transcription initiation"/>
    <property type="evidence" value="ECO:0007669"/>
    <property type="project" value="InterPro"/>
</dbReference>
<dbReference type="InterPro" id="IPR013325">
    <property type="entry name" value="RNA_pol_sigma_r2"/>
</dbReference>
<dbReference type="GO" id="GO:0016987">
    <property type="term" value="F:sigma factor activity"/>
    <property type="evidence" value="ECO:0007669"/>
    <property type="project" value="UniProtKB-KW"/>
</dbReference>
<evidence type="ECO:0000259" key="7">
    <source>
        <dbReference type="Pfam" id="PF08281"/>
    </source>
</evidence>
<keyword evidence="5" id="KW-0804">Transcription</keyword>
<dbReference type="Pfam" id="PF04542">
    <property type="entry name" value="Sigma70_r2"/>
    <property type="match status" value="1"/>
</dbReference>
<keyword evidence="4" id="KW-0238">DNA-binding</keyword>
<name>A0A9X3SDF7_9ACTN</name>
<comment type="similarity">
    <text evidence="1">Belongs to the sigma-70 factor family. ECF subfamily.</text>
</comment>
<feature type="domain" description="RNA polymerase sigma factor 70 region 4 type 2" evidence="7">
    <location>
        <begin position="134"/>
        <end position="185"/>
    </location>
</feature>
<dbReference type="PANTHER" id="PTHR43133:SF8">
    <property type="entry name" value="RNA POLYMERASE SIGMA FACTOR HI_1459-RELATED"/>
    <property type="match status" value="1"/>
</dbReference>
<dbReference type="Pfam" id="PF08281">
    <property type="entry name" value="Sigma70_r4_2"/>
    <property type="match status" value="1"/>
</dbReference>
<keyword evidence="9" id="KW-1185">Reference proteome</keyword>
<evidence type="ECO:0000313" key="8">
    <source>
        <dbReference type="EMBL" id="MDA0183620.1"/>
    </source>
</evidence>
<dbReference type="GO" id="GO:0003677">
    <property type="term" value="F:DNA binding"/>
    <property type="evidence" value="ECO:0007669"/>
    <property type="project" value="UniProtKB-KW"/>
</dbReference>
<dbReference type="RefSeq" id="WP_270028016.1">
    <property type="nucleotide sequence ID" value="NZ_JAPDDP010000057.1"/>
</dbReference>
<dbReference type="Gene3D" id="1.10.10.10">
    <property type="entry name" value="Winged helix-like DNA-binding domain superfamily/Winged helix DNA-binding domain"/>
    <property type="match status" value="1"/>
</dbReference>
<evidence type="ECO:0000256" key="1">
    <source>
        <dbReference type="ARBA" id="ARBA00010641"/>
    </source>
</evidence>
<evidence type="ECO:0000259" key="6">
    <source>
        <dbReference type="Pfam" id="PF04542"/>
    </source>
</evidence>
<dbReference type="CDD" id="cd06171">
    <property type="entry name" value="Sigma70_r4"/>
    <property type="match status" value="1"/>
</dbReference>
<comment type="caution">
    <text evidence="8">The sequence shown here is derived from an EMBL/GenBank/DDBJ whole genome shotgun (WGS) entry which is preliminary data.</text>
</comment>
<keyword evidence="3" id="KW-0731">Sigma factor</keyword>
<dbReference type="AlphaFoldDB" id="A0A9X3SDF7"/>
<evidence type="ECO:0000256" key="2">
    <source>
        <dbReference type="ARBA" id="ARBA00023015"/>
    </source>
</evidence>
<sequence length="199" mass="22078">MDDADLLARLRAGDEAAFAELVDRYGPLMLRIARSHVQSQAVAEDVVQEAWLGVLQGLERFEGRSSLKTWIATIVANRARTRGERERRSVPLSAFETDEGGPTVDPSRFTSDGAWGVPPASWPEERLLAAETLERVEAAIATLPPRQQEVIVLRDVQGWAPEDVNTALGLTDGNQRVLLHRARAKVRDQLERYLSEEAA</sequence>
<protein>
    <submittedName>
        <fullName evidence="8">Sigma-70 family RNA polymerase sigma factor</fullName>
    </submittedName>
</protein>
<organism evidence="8 9">
    <name type="scientific">Solirubrobacter phytolaccae</name>
    <dbReference type="NCBI Taxonomy" id="1404360"/>
    <lineage>
        <taxon>Bacteria</taxon>
        <taxon>Bacillati</taxon>
        <taxon>Actinomycetota</taxon>
        <taxon>Thermoleophilia</taxon>
        <taxon>Solirubrobacterales</taxon>
        <taxon>Solirubrobacteraceae</taxon>
        <taxon>Solirubrobacter</taxon>
    </lineage>
</organism>
<dbReference type="InterPro" id="IPR013249">
    <property type="entry name" value="RNA_pol_sigma70_r4_t2"/>
</dbReference>